<dbReference type="AlphaFoldDB" id="A0A5J9T1K7"/>
<reference evidence="1 2" key="1">
    <citation type="journal article" date="2019" name="Sci. Rep.">
        <title>A high-quality genome of Eragrostis curvula grass provides insights into Poaceae evolution and supports new strategies to enhance forage quality.</title>
        <authorList>
            <person name="Carballo J."/>
            <person name="Santos B.A.C.M."/>
            <person name="Zappacosta D."/>
            <person name="Garbus I."/>
            <person name="Selva J.P."/>
            <person name="Gallo C.A."/>
            <person name="Diaz A."/>
            <person name="Albertini E."/>
            <person name="Caccamo M."/>
            <person name="Echenique V."/>
        </authorList>
    </citation>
    <scope>NUCLEOTIDE SEQUENCE [LARGE SCALE GENOMIC DNA]</scope>
    <source>
        <strain evidence="2">cv. Victoria</strain>
        <tissue evidence="1">Leaf</tissue>
    </source>
</reference>
<protein>
    <submittedName>
        <fullName evidence="1">Uncharacterized protein</fullName>
    </submittedName>
</protein>
<feature type="non-terminal residue" evidence="1">
    <location>
        <position position="1"/>
    </location>
</feature>
<gene>
    <name evidence="1" type="ORF">EJB05_47852</name>
</gene>
<proteinExistence type="predicted"/>
<sequence length="100" mass="11233">MPLSTCSRQLLNKGSNMSITYVTSRLSLGIYRFLAAASATECGGYGENEAWRRRRPHGTVRRGLTHGLSINVRRCRMNGRQSPLVNQSIDPMYPHTHAML</sequence>
<evidence type="ECO:0000313" key="1">
    <source>
        <dbReference type="EMBL" id="TVU04721.1"/>
    </source>
</evidence>
<dbReference type="Proteomes" id="UP000324897">
    <property type="component" value="Unassembled WGS sequence"/>
</dbReference>
<comment type="caution">
    <text evidence="1">The sequence shown here is derived from an EMBL/GenBank/DDBJ whole genome shotgun (WGS) entry which is preliminary data.</text>
</comment>
<dbReference type="Gramene" id="TVU04721">
    <property type="protein sequence ID" value="TVU04721"/>
    <property type="gene ID" value="EJB05_47852"/>
</dbReference>
<organism evidence="1 2">
    <name type="scientific">Eragrostis curvula</name>
    <name type="common">weeping love grass</name>
    <dbReference type="NCBI Taxonomy" id="38414"/>
    <lineage>
        <taxon>Eukaryota</taxon>
        <taxon>Viridiplantae</taxon>
        <taxon>Streptophyta</taxon>
        <taxon>Embryophyta</taxon>
        <taxon>Tracheophyta</taxon>
        <taxon>Spermatophyta</taxon>
        <taxon>Magnoliopsida</taxon>
        <taxon>Liliopsida</taxon>
        <taxon>Poales</taxon>
        <taxon>Poaceae</taxon>
        <taxon>PACMAD clade</taxon>
        <taxon>Chloridoideae</taxon>
        <taxon>Eragrostideae</taxon>
        <taxon>Eragrostidinae</taxon>
        <taxon>Eragrostis</taxon>
    </lineage>
</organism>
<dbReference type="EMBL" id="RWGY01000051">
    <property type="protein sequence ID" value="TVU04721.1"/>
    <property type="molecule type" value="Genomic_DNA"/>
</dbReference>
<name>A0A5J9T1K7_9POAL</name>
<keyword evidence="2" id="KW-1185">Reference proteome</keyword>
<accession>A0A5J9T1K7</accession>
<evidence type="ECO:0000313" key="2">
    <source>
        <dbReference type="Proteomes" id="UP000324897"/>
    </source>
</evidence>